<evidence type="ECO:0000313" key="2">
    <source>
        <dbReference type="Proteomes" id="UP000814033"/>
    </source>
</evidence>
<accession>A0ACB8R8R4</accession>
<organism evidence="1 2">
    <name type="scientific">Auriscalpium vulgare</name>
    <dbReference type="NCBI Taxonomy" id="40419"/>
    <lineage>
        <taxon>Eukaryota</taxon>
        <taxon>Fungi</taxon>
        <taxon>Dikarya</taxon>
        <taxon>Basidiomycota</taxon>
        <taxon>Agaricomycotina</taxon>
        <taxon>Agaricomycetes</taxon>
        <taxon>Russulales</taxon>
        <taxon>Auriscalpiaceae</taxon>
        <taxon>Auriscalpium</taxon>
    </lineage>
</organism>
<name>A0ACB8R8R4_9AGAM</name>
<proteinExistence type="predicted"/>
<comment type="caution">
    <text evidence="1">The sequence shown here is derived from an EMBL/GenBank/DDBJ whole genome shotgun (WGS) entry which is preliminary data.</text>
</comment>
<reference evidence="1" key="2">
    <citation type="journal article" date="2022" name="New Phytol.">
        <title>Evolutionary transition to the ectomycorrhizal habit in the genomes of a hyperdiverse lineage of mushroom-forming fungi.</title>
        <authorList>
            <person name="Looney B."/>
            <person name="Miyauchi S."/>
            <person name="Morin E."/>
            <person name="Drula E."/>
            <person name="Courty P.E."/>
            <person name="Kohler A."/>
            <person name="Kuo A."/>
            <person name="LaButti K."/>
            <person name="Pangilinan J."/>
            <person name="Lipzen A."/>
            <person name="Riley R."/>
            <person name="Andreopoulos W."/>
            <person name="He G."/>
            <person name="Johnson J."/>
            <person name="Nolan M."/>
            <person name="Tritt A."/>
            <person name="Barry K.W."/>
            <person name="Grigoriev I.V."/>
            <person name="Nagy L.G."/>
            <person name="Hibbett D."/>
            <person name="Henrissat B."/>
            <person name="Matheny P.B."/>
            <person name="Labbe J."/>
            <person name="Martin F.M."/>
        </authorList>
    </citation>
    <scope>NUCLEOTIDE SEQUENCE</scope>
    <source>
        <strain evidence="1">FP105234-sp</strain>
    </source>
</reference>
<sequence>MIIYILMRSYRARAEIWGAVGGPEEPWRYGRGADRTSDRVGWSVRAWASGRGDSPRTRDVEGWIGLGRGRGRATMRLVDGCEEESAILLGHCHRGVPRVESAFGSRSGRSDRRLAVYIEVVYVTVVRAGSASRSGARCRAKLQDRKYRGMILG</sequence>
<dbReference type="Proteomes" id="UP000814033">
    <property type="component" value="Unassembled WGS sequence"/>
</dbReference>
<protein>
    <submittedName>
        <fullName evidence="1">Uncharacterized protein</fullName>
    </submittedName>
</protein>
<gene>
    <name evidence="1" type="ORF">FA95DRAFT_914798</name>
</gene>
<evidence type="ECO:0000313" key="1">
    <source>
        <dbReference type="EMBL" id="KAI0040170.1"/>
    </source>
</evidence>
<keyword evidence="2" id="KW-1185">Reference proteome</keyword>
<reference evidence="1" key="1">
    <citation type="submission" date="2021-02" db="EMBL/GenBank/DDBJ databases">
        <authorList>
            <consortium name="DOE Joint Genome Institute"/>
            <person name="Ahrendt S."/>
            <person name="Looney B.P."/>
            <person name="Miyauchi S."/>
            <person name="Morin E."/>
            <person name="Drula E."/>
            <person name="Courty P.E."/>
            <person name="Chicoki N."/>
            <person name="Fauchery L."/>
            <person name="Kohler A."/>
            <person name="Kuo A."/>
            <person name="Labutti K."/>
            <person name="Pangilinan J."/>
            <person name="Lipzen A."/>
            <person name="Riley R."/>
            <person name="Andreopoulos W."/>
            <person name="He G."/>
            <person name="Johnson J."/>
            <person name="Barry K.W."/>
            <person name="Grigoriev I.V."/>
            <person name="Nagy L."/>
            <person name="Hibbett D."/>
            <person name="Henrissat B."/>
            <person name="Matheny P.B."/>
            <person name="Labbe J."/>
            <person name="Martin F."/>
        </authorList>
    </citation>
    <scope>NUCLEOTIDE SEQUENCE</scope>
    <source>
        <strain evidence="1">FP105234-sp</strain>
    </source>
</reference>
<dbReference type="EMBL" id="MU276221">
    <property type="protein sequence ID" value="KAI0040170.1"/>
    <property type="molecule type" value="Genomic_DNA"/>
</dbReference>